<dbReference type="RefSeq" id="WP_368375065.1">
    <property type="nucleotide sequence ID" value="NZ_JBFRYB010000001.1"/>
</dbReference>
<dbReference type="InterPro" id="IPR045254">
    <property type="entry name" value="Nit1/2_C-N_Hydrolase"/>
</dbReference>
<accession>A0ABV3TTP9</accession>
<dbReference type="GO" id="GO:0016787">
    <property type="term" value="F:hydrolase activity"/>
    <property type="evidence" value="ECO:0007669"/>
    <property type="project" value="UniProtKB-KW"/>
</dbReference>
<name>A0ABV3TTP9_9GAMM</name>
<evidence type="ECO:0000259" key="2">
    <source>
        <dbReference type="PROSITE" id="PS50263"/>
    </source>
</evidence>
<evidence type="ECO:0000313" key="4">
    <source>
        <dbReference type="Proteomes" id="UP001557484"/>
    </source>
</evidence>
<dbReference type="CDD" id="cd07572">
    <property type="entry name" value="nit"/>
    <property type="match status" value="1"/>
</dbReference>
<evidence type="ECO:0000313" key="3">
    <source>
        <dbReference type="EMBL" id="MEX1664950.1"/>
    </source>
</evidence>
<protein>
    <submittedName>
        <fullName evidence="3">Carbon-nitrogen hydrolase family protein</fullName>
    </submittedName>
</protein>
<dbReference type="InterPro" id="IPR036526">
    <property type="entry name" value="C-N_Hydrolase_sf"/>
</dbReference>
<evidence type="ECO:0000256" key="1">
    <source>
        <dbReference type="ARBA" id="ARBA00022801"/>
    </source>
</evidence>
<keyword evidence="4" id="KW-1185">Reference proteome</keyword>
<sequence length="273" mass="29284">MSDSRSTSKVAALQMVSTIHLSENLLRAESLVAESAASGATLAVLPENFALFGSKKIFELAAEEAKTGALQSFLAGLSVKYGITLVGGTIPLPAEDGRVYATSFVYGADGACLGRYRKIHLFDADVGDAQGSYRESDSYAPGDQLVVVESALGRIGLAVCYDLRFPEMFRGMLDLSMDIIVLPSAFTRNTGWAHWLPLLRARAIENQCLVVAANQGGIHDSKRQTSGGSVIVDSWGRVLAEAGLGEACVIASYDQTEQTALRRRMPVAQHRRV</sequence>
<dbReference type="EMBL" id="JBFRYB010000001">
    <property type="protein sequence ID" value="MEX1664950.1"/>
    <property type="molecule type" value="Genomic_DNA"/>
</dbReference>
<keyword evidence="1 3" id="KW-0378">Hydrolase</keyword>
<dbReference type="Pfam" id="PF00795">
    <property type="entry name" value="CN_hydrolase"/>
    <property type="match status" value="1"/>
</dbReference>
<comment type="caution">
    <text evidence="3">The sequence shown here is derived from an EMBL/GenBank/DDBJ whole genome shotgun (WGS) entry which is preliminary data.</text>
</comment>
<dbReference type="PANTHER" id="PTHR23088">
    <property type="entry name" value="NITRILASE-RELATED"/>
    <property type="match status" value="1"/>
</dbReference>
<gene>
    <name evidence="3" type="ORF">AB4875_05590</name>
</gene>
<dbReference type="InterPro" id="IPR003010">
    <property type="entry name" value="C-N_Hydrolase"/>
</dbReference>
<dbReference type="Gene3D" id="3.60.110.10">
    <property type="entry name" value="Carbon-nitrogen hydrolase"/>
    <property type="match status" value="1"/>
</dbReference>
<proteinExistence type="predicted"/>
<organism evidence="3 4">
    <name type="scientific">Zhongshania arctica</name>
    <dbReference type="NCBI Taxonomy" id="3238302"/>
    <lineage>
        <taxon>Bacteria</taxon>
        <taxon>Pseudomonadati</taxon>
        <taxon>Pseudomonadota</taxon>
        <taxon>Gammaproteobacteria</taxon>
        <taxon>Cellvibrionales</taxon>
        <taxon>Spongiibacteraceae</taxon>
        <taxon>Zhongshania</taxon>
    </lineage>
</organism>
<feature type="domain" description="CN hydrolase" evidence="2">
    <location>
        <begin position="8"/>
        <end position="255"/>
    </location>
</feature>
<reference evidence="3 4" key="1">
    <citation type="journal article" date="2011" name="Int. J. Syst. Evol. Microbiol.">
        <title>Zhongshania antarctica gen. nov., sp. nov. and Zhongshania guokunii sp. nov., gammaproteobacteria respectively isolated from coastal attached (fast) ice and surface seawater of the Antarctic.</title>
        <authorList>
            <person name="Li H.J."/>
            <person name="Zhang X.Y."/>
            <person name="Chen C.X."/>
            <person name="Zhang Y.J."/>
            <person name="Gao Z.M."/>
            <person name="Yu Y."/>
            <person name="Chen X.L."/>
            <person name="Chen B."/>
            <person name="Zhang Y.Z."/>
        </authorList>
    </citation>
    <scope>NUCLEOTIDE SEQUENCE [LARGE SCALE GENOMIC DNA]</scope>
    <source>
        <strain evidence="3 4">R06B22</strain>
    </source>
</reference>
<dbReference type="PROSITE" id="PS50263">
    <property type="entry name" value="CN_HYDROLASE"/>
    <property type="match status" value="1"/>
</dbReference>
<dbReference type="PANTHER" id="PTHR23088:SF27">
    <property type="entry name" value="DEAMINATED GLUTATHIONE AMIDASE"/>
    <property type="match status" value="1"/>
</dbReference>
<dbReference type="SUPFAM" id="SSF56317">
    <property type="entry name" value="Carbon-nitrogen hydrolase"/>
    <property type="match status" value="1"/>
</dbReference>
<dbReference type="Proteomes" id="UP001557484">
    <property type="component" value="Unassembled WGS sequence"/>
</dbReference>